<organism evidence="2 3">
    <name type="scientific">Thalassiosira oceanica</name>
    <name type="common">Marine diatom</name>
    <dbReference type="NCBI Taxonomy" id="159749"/>
    <lineage>
        <taxon>Eukaryota</taxon>
        <taxon>Sar</taxon>
        <taxon>Stramenopiles</taxon>
        <taxon>Ochrophyta</taxon>
        <taxon>Bacillariophyta</taxon>
        <taxon>Coscinodiscophyceae</taxon>
        <taxon>Thalassiosirophycidae</taxon>
        <taxon>Thalassiosirales</taxon>
        <taxon>Thalassiosiraceae</taxon>
        <taxon>Thalassiosira</taxon>
    </lineage>
</organism>
<protein>
    <submittedName>
        <fullName evidence="2">Uncharacterized protein</fullName>
    </submittedName>
</protein>
<dbReference type="Proteomes" id="UP000266841">
    <property type="component" value="Unassembled WGS sequence"/>
</dbReference>
<evidence type="ECO:0000256" key="1">
    <source>
        <dbReference type="SAM" id="Phobius"/>
    </source>
</evidence>
<dbReference type="OMA" id="ENASCHR"/>
<dbReference type="InterPro" id="IPR007246">
    <property type="entry name" value="Gaa1"/>
</dbReference>
<keyword evidence="1" id="KW-0472">Membrane</keyword>
<dbReference type="Pfam" id="PF04114">
    <property type="entry name" value="Gaa1"/>
    <property type="match status" value="1"/>
</dbReference>
<dbReference type="AlphaFoldDB" id="K0TL57"/>
<feature type="transmembrane region" description="Helical" evidence="1">
    <location>
        <begin position="488"/>
        <end position="508"/>
    </location>
</feature>
<dbReference type="OrthoDB" id="445301at2759"/>
<sequence>MAETTSYFPSKEERLAEYNKARRQERKLNRLVPVVIVLSWVIGIAWTALHPVVSVVTGELKTRGAYIDENGLDVHRHRVRSYPLQRKASTDGRARPSPSMCDALVSRGILPSLVKCIRHRATENVSFDVARVLPSIGPVVQSTEAIVIVVGDSGTGQDRDWYERSDLHASVFALVQRLSSKEDCPWLAKAVYFVSPASHGSGDDLTSVVDAFTASYLGEKFDNAVRHLPPDLTFPMIRSMLVLKEVETDQLDRSDVRILPQGPQGLLPNLDLVFATYLSFQSYPAEKKWNRSNSIYYGNSEFRAHPFATVLEDRVTSAVQPLLGDWVGQTQMTQYARDLAGMAGFVAALVLGPTQPHSSALRHGVDALTIQVGIPGDSSPMSIHPHYADFTRCLEHLIRSISNLHERLHHSVTQYTMPSPSKFVSHGEYIFPALLVSLPMIIRASALALRDLKRFQFAYAGAVVLAVFVASLTISLLAHLEALQDRSWLAYAVFCSAYFFAFAVSRWAQPSVSKVGSTDVQQECQNSIRFVACLYGVYCHAPLLLANYSLGFPSATFWSPMLAVLAPTSLQMKRRIGVTAFISTSFEVLFLAVTLPPFLLVGRIFEQYTPYVLYCYTPLHLFLAILLLR</sequence>
<reference evidence="2 3" key="1">
    <citation type="journal article" date="2012" name="Genome Biol.">
        <title>Genome and low-iron response of an oceanic diatom adapted to chronic iron limitation.</title>
        <authorList>
            <person name="Lommer M."/>
            <person name="Specht M."/>
            <person name="Roy A.S."/>
            <person name="Kraemer L."/>
            <person name="Andreson R."/>
            <person name="Gutowska M.A."/>
            <person name="Wolf J."/>
            <person name="Bergner S.V."/>
            <person name="Schilhabel M.B."/>
            <person name="Klostermeier U.C."/>
            <person name="Beiko R.G."/>
            <person name="Rosenstiel P."/>
            <person name="Hippler M."/>
            <person name="Laroche J."/>
        </authorList>
    </citation>
    <scope>NUCLEOTIDE SEQUENCE [LARGE SCALE GENOMIC DNA]</scope>
    <source>
        <strain evidence="2 3">CCMP1005</strain>
    </source>
</reference>
<name>K0TL57_THAOC</name>
<keyword evidence="1" id="KW-0812">Transmembrane</keyword>
<dbReference type="GO" id="GO:0042765">
    <property type="term" value="C:GPI-anchor transamidase complex"/>
    <property type="evidence" value="ECO:0007669"/>
    <property type="project" value="InterPro"/>
</dbReference>
<feature type="transmembrane region" description="Helical" evidence="1">
    <location>
        <begin position="31"/>
        <end position="49"/>
    </location>
</feature>
<proteinExistence type="predicted"/>
<evidence type="ECO:0000313" key="2">
    <source>
        <dbReference type="EMBL" id="EJK71567.1"/>
    </source>
</evidence>
<keyword evidence="1" id="KW-1133">Transmembrane helix</keyword>
<accession>K0TL57</accession>
<feature type="transmembrane region" description="Helical" evidence="1">
    <location>
        <begin position="577"/>
        <end position="599"/>
    </location>
</feature>
<feature type="transmembrane region" description="Helical" evidence="1">
    <location>
        <begin position="552"/>
        <end position="570"/>
    </location>
</feature>
<keyword evidence="3" id="KW-1185">Reference proteome</keyword>
<dbReference type="PANTHER" id="PTHR13304:SF0">
    <property type="entry name" value="GLYCOSYLPHOSPHATIDYLINOSITOL ANCHOR ATTACHMENT 1 PROTEIN"/>
    <property type="match status" value="1"/>
</dbReference>
<evidence type="ECO:0000313" key="3">
    <source>
        <dbReference type="Proteomes" id="UP000266841"/>
    </source>
</evidence>
<feature type="transmembrane region" description="Helical" evidence="1">
    <location>
        <begin position="611"/>
        <end position="628"/>
    </location>
</feature>
<dbReference type="PANTHER" id="PTHR13304">
    <property type="entry name" value="GLYCOSYLPHOSPHATIDYLINOSITOL ANCHOR ATTACHMENT 1 PROTEIN"/>
    <property type="match status" value="1"/>
</dbReference>
<comment type="caution">
    <text evidence="2">The sequence shown here is derived from an EMBL/GenBank/DDBJ whole genome shotgun (WGS) entry which is preliminary data.</text>
</comment>
<feature type="transmembrane region" description="Helical" evidence="1">
    <location>
        <begin position="456"/>
        <end position="476"/>
    </location>
</feature>
<dbReference type="EMBL" id="AGNL01007057">
    <property type="protein sequence ID" value="EJK71567.1"/>
    <property type="molecule type" value="Genomic_DNA"/>
</dbReference>
<dbReference type="eggNOG" id="KOG3566">
    <property type="taxonomic scope" value="Eukaryota"/>
</dbReference>
<dbReference type="GO" id="GO:0016255">
    <property type="term" value="P:attachment of GPI anchor to protein"/>
    <property type="evidence" value="ECO:0007669"/>
    <property type="project" value="TreeGrafter"/>
</dbReference>
<gene>
    <name evidence="2" type="ORF">THAOC_06974</name>
</gene>